<reference evidence="1" key="1">
    <citation type="journal article" date="2014" name="Int. J. Syst. Evol. Microbiol.">
        <title>Complete genome sequence of Corynebacterium casei LMG S-19264T (=DSM 44701T), isolated from a smear-ripened cheese.</title>
        <authorList>
            <consortium name="US DOE Joint Genome Institute (JGI-PGF)"/>
            <person name="Walter F."/>
            <person name="Albersmeier A."/>
            <person name="Kalinowski J."/>
            <person name="Ruckert C."/>
        </authorList>
    </citation>
    <scope>NUCLEOTIDE SEQUENCE</scope>
    <source>
        <strain evidence="1">CGMCC 4.7368</strain>
    </source>
</reference>
<evidence type="ECO:0000313" key="1">
    <source>
        <dbReference type="EMBL" id="GGO68010.1"/>
    </source>
</evidence>
<comment type="caution">
    <text evidence="1">The sequence shown here is derived from an EMBL/GenBank/DDBJ whole genome shotgun (WGS) entry which is preliminary data.</text>
</comment>
<reference evidence="1" key="2">
    <citation type="submission" date="2020-09" db="EMBL/GenBank/DDBJ databases">
        <authorList>
            <person name="Sun Q."/>
            <person name="Zhou Y."/>
        </authorList>
    </citation>
    <scope>NUCLEOTIDE SEQUENCE</scope>
    <source>
        <strain evidence="1">CGMCC 4.7368</strain>
    </source>
</reference>
<sequence>MSSGFGIAADTLAQQASRMRIHGEEYDAAVQRLRERAGASWGDDGLFAIVNQVWAQCSQTIVATKSALSDEVRDTGGGLTTVARNIRDADTAATMPEDGAWV</sequence>
<dbReference type="AlphaFoldDB" id="A0A918DI77"/>
<evidence type="ECO:0000313" key="2">
    <source>
        <dbReference type="Proteomes" id="UP000646523"/>
    </source>
</evidence>
<accession>A0A918DI77</accession>
<organism evidence="1 2">
    <name type="scientific">Nonomuraea cavernae</name>
    <dbReference type="NCBI Taxonomy" id="2045107"/>
    <lineage>
        <taxon>Bacteria</taxon>
        <taxon>Bacillati</taxon>
        <taxon>Actinomycetota</taxon>
        <taxon>Actinomycetes</taxon>
        <taxon>Streptosporangiales</taxon>
        <taxon>Streptosporangiaceae</taxon>
        <taxon>Nonomuraea</taxon>
    </lineage>
</organism>
<dbReference type="EMBL" id="BMNH01000006">
    <property type="protein sequence ID" value="GGO68010.1"/>
    <property type="molecule type" value="Genomic_DNA"/>
</dbReference>
<dbReference type="Proteomes" id="UP000646523">
    <property type="component" value="Unassembled WGS sequence"/>
</dbReference>
<keyword evidence="2" id="KW-1185">Reference proteome</keyword>
<protein>
    <submittedName>
        <fullName evidence="1">Uncharacterized protein</fullName>
    </submittedName>
</protein>
<name>A0A918DI77_9ACTN</name>
<gene>
    <name evidence="1" type="ORF">GCM10012289_25780</name>
</gene>
<proteinExistence type="predicted"/>
<dbReference type="RefSeq" id="WP_189124299.1">
    <property type="nucleotide sequence ID" value="NZ_BMNH01000006.1"/>
</dbReference>